<dbReference type="PANTHER" id="PTHR38564">
    <property type="entry name" value="SI:CH73-250A16.5-RELATED"/>
    <property type="match status" value="1"/>
</dbReference>
<keyword evidence="3" id="KW-1185">Reference proteome</keyword>
<accession>A0AAY4EV13</accession>
<protein>
    <submittedName>
        <fullName evidence="2">Uncharacterized protein</fullName>
    </submittedName>
</protein>
<dbReference type="AlphaFoldDB" id="A0AAY4EV13"/>
<reference evidence="2" key="2">
    <citation type="submission" date="2025-08" db="UniProtKB">
        <authorList>
            <consortium name="Ensembl"/>
        </authorList>
    </citation>
    <scope>IDENTIFICATION</scope>
</reference>
<feature type="region of interest" description="Disordered" evidence="1">
    <location>
        <begin position="1"/>
        <end position="32"/>
    </location>
</feature>
<sequence>MRPAPQPADRRFAAARTRAMGGEAGDEPRPRGRGRGGAAACLLLPAVLALPLGVLSCLATGPLHARCAVNWNISIPCFDVCSLLVNQIKEWTTETCPKKSQKCLYSLVSVSTSSVVATHTTPTMKFVDDITFTFHDAGIERCEIQGLSVPHSWYAILDFGTHYLNMYNLMKGSGLSSSPSFMEFTSDQMCTQFSSTRQQLDMFA</sequence>
<reference evidence="2 3" key="1">
    <citation type="submission" date="2020-06" db="EMBL/GenBank/DDBJ databases">
        <authorList>
            <consortium name="Wellcome Sanger Institute Data Sharing"/>
        </authorList>
    </citation>
    <scope>NUCLEOTIDE SEQUENCE [LARGE SCALE GENOMIC DNA]</scope>
</reference>
<dbReference type="Ensembl" id="ENSDCDT00010071991.1">
    <property type="protein sequence ID" value="ENSDCDP00010061228.1"/>
    <property type="gene ID" value="ENSDCDG00010033845.1"/>
</dbReference>
<name>A0AAY4EV13_9TELE</name>
<dbReference type="PANTHER" id="PTHR38564:SF2">
    <property type="entry name" value="WU:FC46H12 PRECURSOR"/>
    <property type="match status" value="1"/>
</dbReference>
<dbReference type="Proteomes" id="UP000694580">
    <property type="component" value="Chromosome 20"/>
</dbReference>
<evidence type="ECO:0000256" key="1">
    <source>
        <dbReference type="SAM" id="MobiDB-lite"/>
    </source>
</evidence>
<reference evidence="2" key="3">
    <citation type="submission" date="2025-09" db="UniProtKB">
        <authorList>
            <consortium name="Ensembl"/>
        </authorList>
    </citation>
    <scope>IDENTIFICATION</scope>
</reference>
<evidence type="ECO:0000313" key="3">
    <source>
        <dbReference type="Proteomes" id="UP000694580"/>
    </source>
</evidence>
<organism evidence="2 3">
    <name type="scientific">Denticeps clupeoides</name>
    <name type="common">denticle herring</name>
    <dbReference type="NCBI Taxonomy" id="299321"/>
    <lineage>
        <taxon>Eukaryota</taxon>
        <taxon>Metazoa</taxon>
        <taxon>Chordata</taxon>
        <taxon>Craniata</taxon>
        <taxon>Vertebrata</taxon>
        <taxon>Euteleostomi</taxon>
        <taxon>Actinopterygii</taxon>
        <taxon>Neopterygii</taxon>
        <taxon>Teleostei</taxon>
        <taxon>Clupei</taxon>
        <taxon>Clupeiformes</taxon>
        <taxon>Denticipitoidei</taxon>
        <taxon>Denticipitidae</taxon>
        <taxon>Denticeps</taxon>
    </lineage>
</organism>
<proteinExistence type="predicted"/>
<dbReference type="GeneTree" id="ENSGT00940000170561"/>
<evidence type="ECO:0000313" key="2">
    <source>
        <dbReference type="Ensembl" id="ENSDCDP00010061228.1"/>
    </source>
</evidence>